<keyword evidence="3 5" id="KW-1133">Transmembrane helix</keyword>
<evidence type="ECO:0000313" key="7">
    <source>
        <dbReference type="EMBL" id="NJA88743.1"/>
    </source>
</evidence>
<evidence type="ECO:0000256" key="2">
    <source>
        <dbReference type="ARBA" id="ARBA00022692"/>
    </source>
</evidence>
<sequence>MTHALAAPKVGVDAHHADLSGWFAALAATIGGTTLGWYFNDPGLFFVQLPIFLIALGVGSIAWIGVLRNRSTWLPVSMIGFVFLVMDLTLRSGYVSGGSFDIQSVLKGVAWVFVLTYGLANGAKKLPQDALLLLFFAYTLYAFASAFYSKAMLLGVGSGCALLALSTFAGVIGSWDRATLTRMWGGIFLACVVMGMLSLTLYFVAPQMAIDIVAGPNRLRGATGSGNSLGPIMSIGILLGIYHWSDATKAKRFVLAITLVLLAAALLMSQSRASIFGLIAGILVVAALGNVLVSIVALLLGSVAIWSLYQPGVVDSLLSELAALISRTGRVTEITSFTGRSDIWAAVTHKWLESPWIGFGLGSPRIVIPEAYADRWGNTHESAHNWLLESLISFGIVGTTLLLLFLVALGWRLWRLKKPDASSASGGTPSTDWPMVLFMRRCFVFCLVSGLMEKAFAGMPSPSLIALSCLAGSCTALAHRKSRPVIADDSVPWRASTNTSVRRPGEAHG</sequence>
<dbReference type="InterPro" id="IPR051533">
    <property type="entry name" value="WaaL-like"/>
</dbReference>
<keyword evidence="4 5" id="KW-0472">Membrane</keyword>
<feature type="domain" description="O-antigen ligase-related" evidence="6">
    <location>
        <begin position="258"/>
        <end position="403"/>
    </location>
</feature>
<proteinExistence type="predicted"/>
<comment type="caution">
    <text evidence="7">The sequence shown here is derived from an EMBL/GenBank/DDBJ whole genome shotgun (WGS) entry which is preliminary data.</text>
</comment>
<evidence type="ECO:0000313" key="8">
    <source>
        <dbReference type="Proteomes" id="UP000720344"/>
    </source>
</evidence>
<reference evidence="8" key="1">
    <citation type="submission" date="2020-03" db="EMBL/GenBank/DDBJ databases">
        <title>Whole-genome sequence of the purple nonsulfur bacterium Rhodocyclus tenuis DSM112.</title>
        <authorList>
            <person name="Kyndt J.A."/>
            <person name="Meyer T.E."/>
        </authorList>
    </citation>
    <scope>NUCLEOTIDE SEQUENCE [LARGE SCALE GENOMIC DNA]</scope>
    <source>
        <strain evidence="8">DSM 112</strain>
    </source>
</reference>
<dbReference type="PANTHER" id="PTHR37422:SF13">
    <property type="entry name" value="LIPOPOLYSACCHARIDE BIOSYNTHESIS PROTEIN PA4999-RELATED"/>
    <property type="match status" value="1"/>
</dbReference>
<dbReference type="Pfam" id="PF04932">
    <property type="entry name" value="Wzy_C"/>
    <property type="match status" value="1"/>
</dbReference>
<keyword evidence="8" id="KW-1185">Reference proteome</keyword>
<gene>
    <name evidence="7" type="ORF">HCX48_05830</name>
</gene>
<feature type="transmembrane region" description="Helical" evidence="5">
    <location>
        <begin position="20"/>
        <end position="39"/>
    </location>
</feature>
<dbReference type="RefSeq" id="WP_167681223.1">
    <property type="nucleotide sequence ID" value="NZ_JAATWB010000003.1"/>
</dbReference>
<evidence type="ECO:0000256" key="1">
    <source>
        <dbReference type="ARBA" id="ARBA00004141"/>
    </source>
</evidence>
<feature type="transmembrane region" description="Helical" evidence="5">
    <location>
        <begin position="250"/>
        <end position="268"/>
    </location>
</feature>
<feature type="transmembrane region" description="Helical" evidence="5">
    <location>
        <begin position="275"/>
        <end position="308"/>
    </location>
</feature>
<evidence type="ECO:0000256" key="5">
    <source>
        <dbReference type="SAM" id="Phobius"/>
    </source>
</evidence>
<accession>A0ABX0WJW3</accession>
<dbReference type="PANTHER" id="PTHR37422">
    <property type="entry name" value="TEICHURONIC ACID BIOSYNTHESIS PROTEIN TUAE"/>
    <property type="match status" value="1"/>
</dbReference>
<evidence type="ECO:0000256" key="4">
    <source>
        <dbReference type="ARBA" id="ARBA00023136"/>
    </source>
</evidence>
<comment type="subcellular location">
    <subcellularLocation>
        <location evidence="1">Membrane</location>
        <topology evidence="1">Multi-pass membrane protein</topology>
    </subcellularLocation>
</comment>
<feature type="transmembrane region" description="Helical" evidence="5">
    <location>
        <begin position="151"/>
        <end position="172"/>
    </location>
</feature>
<feature type="transmembrane region" description="Helical" evidence="5">
    <location>
        <begin position="226"/>
        <end position="244"/>
    </location>
</feature>
<dbReference type="Proteomes" id="UP000720344">
    <property type="component" value="Unassembled WGS sequence"/>
</dbReference>
<name>A0ABX0WJW3_9RHOO</name>
<feature type="transmembrane region" description="Helical" evidence="5">
    <location>
        <begin position="184"/>
        <end position="205"/>
    </location>
</feature>
<dbReference type="InterPro" id="IPR007016">
    <property type="entry name" value="O-antigen_ligase-rel_domated"/>
</dbReference>
<organism evidence="7 8">
    <name type="scientific">Rhodocyclus gracilis</name>
    <dbReference type="NCBI Taxonomy" id="2929842"/>
    <lineage>
        <taxon>Bacteria</taxon>
        <taxon>Pseudomonadati</taxon>
        <taxon>Pseudomonadota</taxon>
        <taxon>Betaproteobacteria</taxon>
        <taxon>Rhodocyclales</taxon>
        <taxon>Rhodocyclaceae</taxon>
        <taxon>Rhodocyclus</taxon>
    </lineage>
</organism>
<keyword evidence="2 5" id="KW-0812">Transmembrane</keyword>
<dbReference type="EMBL" id="JAATWB010000003">
    <property type="protein sequence ID" value="NJA88743.1"/>
    <property type="molecule type" value="Genomic_DNA"/>
</dbReference>
<feature type="transmembrane region" description="Helical" evidence="5">
    <location>
        <begin position="391"/>
        <end position="414"/>
    </location>
</feature>
<feature type="transmembrane region" description="Helical" evidence="5">
    <location>
        <begin position="126"/>
        <end position="144"/>
    </location>
</feature>
<feature type="transmembrane region" description="Helical" evidence="5">
    <location>
        <begin position="72"/>
        <end position="90"/>
    </location>
</feature>
<evidence type="ECO:0000259" key="6">
    <source>
        <dbReference type="Pfam" id="PF04932"/>
    </source>
</evidence>
<evidence type="ECO:0000256" key="3">
    <source>
        <dbReference type="ARBA" id="ARBA00022989"/>
    </source>
</evidence>
<feature type="transmembrane region" description="Helical" evidence="5">
    <location>
        <begin position="46"/>
        <end position="66"/>
    </location>
</feature>
<protein>
    <recommendedName>
        <fullName evidence="6">O-antigen ligase-related domain-containing protein</fullName>
    </recommendedName>
</protein>